<dbReference type="InterPro" id="IPR006203">
    <property type="entry name" value="GHMP_knse_ATP-bd_CS"/>
</dbReference>
<organism evidence="15 16">
    <name type="scientific">Aphanomyces astaci</name>
    <name type="common">Crayfish plague agent</name>
    <dbReference type="NCBI Taxonomy" id="112090"/>
    <lineage>
        <taxon>Eukaryota</taxon>
        <taxon>Sar</taxon>
        <taxon>Stramenopiles</taxon>
        <taxon>Oomycota</taxon>
        <taxon>Saprolegniomycetes</taxon>
        <taxon>Saprolegniales</taxon>
        <taxon>Verrucalvaceae</taxon>
        <taxon>Aphanomyces</taxon>
    </lineage>
</organism>
<evidence type="ECO:0000256" key="6">
    <source>
        <dbReference type="ARBA" id="ARBA00022679"/>
    </source>
</evidence>
<evidence type="ECO:0000256" key="8">
    <source>
        <dbReference type="ARBA" id="ARBA00022741"/>
    </source>
</evidence>
<dbReference type="InterPro" id="IPR006204">
    <property type="entry name" value="GHMP_kinase_N_dom"/>
</dbReference>
<dbReference type="Proteomes" id="UP000469452">
    <property type="component" value="Unassembled WGS sequence"/>
</dbReference>
<dbReference type="SUPFAM" id="SSF55060">
    <property type="entry name" value="GHMP Kinase, C-terminal domain"/>
    <property type="match status" value="1"/>
</dbReference>
<reference evidence="15 16" key="1">
    <citation type="submission" date="2019-06" db="EMBL/GenBank/DDBJ databases">
        <title>Genomics analysis of Aphanomyces spp. identifies a new class of oomycete effector associated with host adaptation.</title>
        <authorList>
            <person name="Gaulin E."/>
        </authorList>
    </citation>
    <scope>NUCLEOTIDE SEQUENCE [LARGE SCALE GENOMIC DNA]</scope>
    <source>
        <strain evidence="15 16">E</strain>
    </source>
</reference>
<evidence type="ECO:0000313" key="16">
    <source>
        <dbReference type="Proteomes" id="UP000469452"/>
    </source>
</evidence>
<dbReference type="NCBIfam" id="TIGR00191">
    <property type="entry name" value="thrB"/>
    <property type="match status" value="1"/>
</dbReference>
<keyword evidence="8" id="KW-0547">Nucleotide-binding</keyword>
<evidence type="ECO:0000259" key="14">
    <source>
        <dbReference type="Pfam" id="PF08544"/>
    </source>
</evidence>
<evidence type="ECO:0000256" key="2">
    <source>
        <dbReference type="ARBA" id="ARBA00007370"/>
    </source>
</evidence>
<dbReference type="VEuPathDB" id="FungiDB:H257_12383"/>
<evidence type="ECO:0000256" key="7">
    <source>
        <dbReference type="ARBA" id="ARBA00022697"/>
    </source>
</evidence>
<dbReference type="UniPathway" id="UPA00050">
    <property type="reaction ID" value="UER00064"/>
</dbReference>
<keyword evidence="9" id="KW-0418">Kinase</keyword>
<dbReference type="InterPro" id="IPR014721">
    <property type="entry name" value="Ribsml_uS5_D2-typ_fold_subgr"/>
</dbReference>
<evidence type="ECO:0000256" key="3">
    <source>
        <dbReference type="ARBA" id="ARBA00012078"/>
    </source>
</evidence>
<dbReference type="InterPro" id="IPR020568">
    <property type="entry name" value="Ribosomal_Su5_D2-typ_SF"/>
</dbReference>
<dbReference type="GO" id="GO:0005524">
    <property type="term" value="F:ATP binding"/>
    <property type="evidence" value="ECO:0007669"/>
    <property type="project" value="UniProtKB-KW"/>
</dbReference>
<evidence type="ECO:0000256" key="12">
    <source>
        <dbReference type="SAM" id="MobiDB-lite"/>
    </source>
</evidence>
<dbReference type="InterPro" id="IPR036554">
    <property type="entry name" value="GHMP_kinase_C_sf"/>
</dbReference>
<evidence type="ECO:0000256" key="5">
    <source>
        <dbReference type="ARBA" id="ARBA00022605"/>
    </source>
</evidence>
<dbReference type="AlphaFoldDB" id="A0A6A5B0J4"/>
<keyword evidence="7" id="KW-0791">Threonine biosynthesis</keyword>
<evidence type="ECO:0000259" key="13">
    <source>
        <dbReference type="Pfam" id="PF00288"/>
    </source>
</evidence>
<dbReference type="PROSITE" id="PS00627">
    <property type="entry name" value="GHMP_KINASES_ATP"/>
    <property type="match status" value="1"/>
</dbReference>
<dbReference type="PANTHER" id="PTHR20861">
    <property type="entry name" value="HOMOSERINE/4-DIPHOSPHOCYTIDYL-2-C-METHYL-D-ERYTHRITOL KINASE"/>
    <property type="match status" value="1"/>
</dbReference>
<evidence type="ECO:0000256" key="1">
    <source>
        <dbReference type="ARBA" id="ARBA00005015"/>
    </source>
</evidence>
<dbReference type="GO" id="GO:0009088">
    <property type="term" value="P:threonine biosynthetic process"/>
    <property type="evidence" value="ECO:0007669"/>
    <property type="project" value="UniProtKB-UniPathway"/>
</dbReference>
<dbReference type="PRINTS" id="PR00958">
    <property type="entry name" value="HOMSERKINASE"/>
</dbReference>
<keyword evidence="5" id="KW-0028">Amino-acid biosynthesis</keyword>
<evidence type="ECO:0000256" key="9">
    <source>
        <dbReference type="ARBA" id="ARBA00022777"/>
    </source>
</evidence>
<protein>
    <recommendedName>
        <fullName evidence="4">Homoserine kinase</fullName>
        <ecNumber evidence="3">2.7.1.39</ecNumber>
    </recommendedName>
</protein>
<accession>A0A6A5B0J4</accession>
<proteinExistence type="inferred from homology"/>
<dbReference type="Pfam" id="PF08544">
    <property type="entry name" value="GHMP_kinases_C"/>
    <property type="match status" value="1"/>
</dbReference>
<comment type="similarity">
    <text evidence="2">Belongs to the GHMP kinase family. Homoserine kinase subfamily.</text>
</comment>
<keyword evidence="10" id="KW-0067">ATP-binding</keyword>
<evidence type="ECO:0000256" key="10">
    <source>
        <dbReference type="ARBA" id="ARBA00022840"/>
    </source>
</evidence>
<sequence length="443" mass="47273">MPTFSCDEGYFLAIEDHFWISSVELKPGMLNDAGTKVAVALALSALVYYVGSKNTTKPAASSSKEGPRKLSLVQGQGSGFGPKDSVTVRVPATTANMGPGFDCIGMAVDIWNELTVERADAFSLTNEGEGSDVLPTDETNLVVVGLKAAFNAAGQDLPLLRIHCRNRIPFARGLGSSSAGIVAGIIAGLVIAGHELSVLGKEELLQLAANIEGHPDNVAPCIYGGLQLVKPILRTNHDVPLNAFACWCFVHPQGIFTDDRWYSSRVQFPSTMQCVLFIPETTGQTSVARSILPKKIDRADAVFNIGRSAILVNALRNGNYNELRHATQDKLHQPQRGAEQYTHLFPLVDAALEAGAHACFLSGAGPTVLAICSGKSGDIFTQVAAERDETKVADAMREAAASVGVQGCVFITNPEHRGAHIVRVSPKISDHLVARYEGDITDL</sequence>
<dbReference type="Gene3D" id="3.30.230.10">
    <property type="match status" value="1"/>
</dbReference>
<evidence type="ECO:0000256" key="11">
    <source>
        <dbReference type="ARBA" id="ARBA00049913"/>
    </source>
</evidence>
<dbReference type="Gene3D" id="3.30.70.890">
    <property type="entry name" value="GHMP kinase, C-terminal domain"/>
    <property type="match status" value="1"/>
</dbReference>
<dbReference type="HAMAP" id="MF_00384">
    <property type="entry name" value="Homoser_kinase"/>
    <property type="match status" value="1"/>
</dbReference>
<evidence type="ECO:0000313" key="15">
    <source>
        <dbReference type="EMBL" id="KAF0774404.1"/>
    </source>
</evidence>
<feature type="domain" description="GHMP kinase C-terminal" evidence="14">
    <location>
        <begin position="314"/>
        <end position="380"/>
    </location>
</feature>
<dbReference type="GO" id="GO:0004413">
    <property type="term" value="F:homoserine kinase activity"/>
    <property type="evidence" value="ECO:0007669"/>
    <property type="project" value="UniProtKB-EC"/>
</dbReference>
<comment type="caution">
    <text evidence="15">The sequence shown here is derived from an EMBL/GenBank/DDBJ whole genome shotgun (WGS) entry which is preliminary data.</text>
</comment>
<gene>
    <name evidence="15" type="ORF">AaE_001896</name>
</gene>
<feature type="compositionally biased region" description="Polar residues" evidence="12">
    <location>
        <begin position="55"/>
        <end position="64"/>
    </location>
</feature>
<dbReference type="InterPro" id="IPR000870">
    <property type="entry name" value="Homoserine_kinase"/>
</dbReference>
<comment type="catalytic activity">
    <reaction evidence="11">
        <text>L-homoserine + ATP = O-phospho-L-homoserine + ADP + H(+)</text>
        <dbReference type="Rhea" id="RHEA:13985"/>
        <dbReference type="ChEBI" id="CHEBI:15378"/>
        <dbReference type="ChEBI" id="CHEBI:30616"/>
        <dbReference type="ChEBI" id="CHEBI:57476"/>
        <dbReference type="ChEBI" id="CHEBI:57590"/>
        <dbReference type="ChEBI" id="CHEBI:456216"/>
        <dbReference type="EC" id="2.7.1.39"/>
    </reaction>
    <physiologicalReaction direction="left-to-right" evidence="11">
        <dbReference type="Rhea" id="RHEA:13986"/>
    </physiologicalReaction>
</comment>
<feature type="region of interest" description="Disordered" evidence="12">
    <location>
        <begin position="55"/>
        <end position="78"/>
    </location>
</feature>
<comment type="pathway">
    <text evidence="1">Amino-acid biosynthesis; L-threonine biosynthesis; L-threonine from L-aspartate: step 4/5.</text>
</comment>
<dbReference type="EC" id="2.7.1.39" evidence="3"/>
<dbReference type="SUPFAM" id="SSF54211">
    <property type="entry name" value="Ribosomal protein S5 domain 2-like"/>
    <property type="match status" value="1"/>
</dbReference>
<dbReference type="Pfam" id="PF00288">
    <property type="entry name" value="GHMP_kinases_N"/>
    <property type="match status" value="1"/>
</dbReference>
<evidence type="ECO:0000256" key="4">
    <source>
        <dbReference type="ARBA" id="ARBA00017858"/>
    </source>
</evidence>
<keyword evidence="6" id="KW-0808">Transferase</keyword>
<name>A0A6A5B0J4_APHAT</name>
<dbReference type="PANTHER" id="PTHR20861:SF1">
    <property type="entry name" value="HOMOSERINE KINASE"/>
    <property type="match status" value="1"/>
</dbReference>
<dbReference type="InterPro" id="IPR013750">
    <property type="entry name" value="GHMP_kinase_C_dom"/>
</dbReference>
<feature type="domain" description="GHMP kinase N-terminal" evidence="13">
    <location>
        <begin position="141"/>
        <end position="225"/>
    </location>
</feature>
<dbReference type="EMBL" id="VJMI01003844">
    <property type="protein sequence ID" value="KAF0774404.1"/>
    <property type="molecule type" value="Genomic_DNA"/>
</dbReference>